<dbReference type="InterPro" id="IPR000863">
    <property type="entry name" value="Sulfotransferase_dom"/>
</dbReference>
<accession>A0A7S3GVK8</accession>
<proteinExistence type="predicted"/>
<sequence length="396" mass="45489">MGTRFTAGLVFLLVACCFDYAASFRKMVNESVYWDINTQKGIIRGQNLRLRKLNHPTNPYHTCYEVTCEGRQCIDHKDGTSTIQVCYPAVVITGLPKCGTSAMYELLAKFPGAITMSEKENCPSTRRRPHWIYFQSLPRMSAVGEHSLIIDGCISVINNMKIRELIHYPDTYYLVMVRDYTDMLWSSYNFWCKREYDGTNCDYSKWAMPGVHQRSPELFHDLVQADKNHTAGVIQPFWHPMEKPCINAGGYYSEYISMHLYSRKLNNYTIVVASEELDMYPLRVAQRVAKIINYNIDGIDLSTFNKVRVNTQDNKGTNSLISTDKYLPGRYNISHYQPLLPASRTMINKCWHEDCIALSKIPPYYKYTACHPEFNNNATATTAGMNVLVLSEIMNP</sequence>
<name>A0A7S3GVK8_9STRA</name>
<evidence type="ECO:0000313" key="3">
    <source>
        <dbReference type="EMBL" id="CAE0277595.1"/>
    </source>
</evidence>
<dbReference type="AlphaFoldDB" id="A0A7S3GVK8"/>
<feature type="domain" description="Sulfotransferase" evidence="2">
    <location>
        <begin position="89"/>
        <end position="317"/>
    </location>
</feature>
<dbReference type="EMBL" id="HBIC01012911">
    <property type="protein sequence ID" value="CAE0277595.1"/>
    <property type="molecule type" value="Transcribed_RNA"/>
</dbReference>
<keyword evidence="1" id="KW-0732">Signal</keyword>
<feature type="chain" id="PRO_5031494570" description="Sulfotransferase domain-containing protein" evidence="1">
    <location>
        <begin position="24"/>
        <end position="396"/>
    </location>
</feature>
<dbReference type="PROSITE" id="PS51257">
    <property type="entry name" value="PROKAR_LIPOPROTEIN"/>
    <property type="match status" value="1"/>
</dbReference>
<dbReference type="Gene3D" id="3.40.50.300">
    <property type="entry name" value="P-loop containing nucleotide triphosphate hydrolases"/>
    <property type="match status" value="1"/>
</dbReference>
<dbReference type="SUPFAM" id="SSF52540">
    <property type="entry name" value="P-loop containing nucleoside triphosphate hydrolases"/>
    <property type="match status" value="1"/>
</dbReference>
<dbReference type="InterPro" id="IPR027417">
    <property type="entry name" value="P-loop_NTPase"/>
</dbReference>
<feature type="signal peptide" evidence="1">
    <location>
        <begin position="1"/>
        <end position="23"/>
    </location>
</feature>
<protein>
    <recommendedName>
        <fullName evidence="2">Sulfotransferase domain-containing protein</fullName>
    </recommendedName>
</protein>
<reference evidence="3" key="1">
    <citation type="submission" date="2021-01" db="EMBL/GenBank/DDBJ databases">
        <authorList>
            <person name="Corre E."/>
            <person name="Pelletier E."/>
            <person name="Niang G."/>
            <person name="Scheremetjew M."/>
            <person name="Finn R."/>
            <person name="Kale V."/>
            <person name="Holt S."/>
            <person name="Cochrane G."/>
            <person name="Meng A."/>
            <person name="Brown T."/>
            <person name="Cohen L."/>
        </authorList>
    </citation>
    <scope>NUCLEOTIDE SEQUENCE</scope>
    <source>
        <strain evidence="3">CCAP 955/1</strain>
    </source>
</reference>
<gene>
    <name evidence="3" type="ORF">SELO1098_LOCUS6425</name>
</gene>
<dbReference type="GO" id="GO:0008146">
    <property type="term" value="F:sulfotransferase activity"/>
    <property type="evidence" value="ECO:0007669"/>
    <property type="project" value="InterPro"/>
</dbReference>
<evidence type="ECO:0000259" key="2">
    <source>
        <dbReference type="Pfam" id="PF00685"/>
    </source>
</evidence>
<evidence type="ECO:0000256" key="1">
    <source>
        <dbReference type="SAM" id="SignalP"/>
    </source>
</evidence>
<dbReference type="Pfam" id="PF00685">
    <property type="entry name" value="Sulfotransfer_1"/>
    <property type="match status" value="1"/>
</dbReference>
<organism evidence="3">
    <name type="scientific">Spumella elongata</name>
    <dbReference type="NCBI Taxonomy" id="89044"/>
    <lineage>
        <taxon>Eukaryota</taxon>
        <taxon>Sar</taxon>
        <taxon>Stramenopiles</taxon>
        <taxon>Ochrophyta</taxon>
        <taxon>Chrysophyceae</taxon>
        <taxon>Chromulinales</taxon>
        <taxon>Chromulinaceae</taxon>
        <taxon>Spumella</taxon>
    </lineage>
</organism>